<dbReference type="Gene3D" id="2.60.40.650">
    <property type="match status" value="1"/>
</dbReference>
<keyword evidence="5" id="KW-1185">Reference proteome</keyword>
<dbReference type="PANTHER" id="PTHR19372:SF7">
    <property type="entry name" value="SULFITE OXIDASE, MITOCHONDRIAL"/>
    <property type="match status" value="1"/>
</dbReference>
<dbReference type="InterPro" id="IPR000572">
    <property type="entry name" value="OxRdtase_Mopterin-bd_dom"/>
</dbReference>
<dbReference type="InterPro" id="IPR014756">
    <property type="entry name" value="Ig_E-set"/>
</dbReference>
<gene>
    <name evidence="4" type="ORF">Q9R02_11800</name>
</gene>
<name>A0ABT9IRZ3_9MICC</name>
<evidence type="ECO:0000313" key="4">
    <source>
        <dbReference type="EMBL" id="MDP5227840.1"/>
    </source>
</evidence>
<sequence length="531" mass="54718">MNGEASTGAAPGFQGRWAGPALAALCGLLAVGLGLLSGELLSAWLSPSVSPLNAVGAVMIDAFPGPVKDWAVANFGTNDKLVFGVTMRVIVALLACAAGVLERRKRGIGVGLVIAIGVLSAAAGASRPDGGTTPAFLGILSGAVAAIVLAVLIERLRAWTDRPRTQTLRSASGTDRRRFLSALGLSAVGVAILAVGTAVAQGAVTGYQNARAALKLPAPKKAAPAPPSDPPVPGIPSWTTPADSFYRIDTALVVPFPDPDTWRLRVTGMVDQEVTMTFAELLAKPLEEHDVTLTCVSNEVGGNLIGNARWLGWPVRELLAEAGVKPGADMVLSTSVDGFTAGTPLAALQDGRAAILAVGMNGQPLPPEHGFPVRMVVPGLYGYVSATKWLTELKVTTFAADSGYWIPRGWSPLGPIKRSSRVDVPRDGQSLHADAVLGGVAWAQGVGVASVEVRIDDGAWRAARLGGDGGADSWRQWWLPLAEAAGGVPGHGKHTVTVRMTGRDGTAQSTDQVPPAPNGSSGLHSVGFTVS</sequence>
<evidence type="ECO:0000259" key="3">
    <source>
        <dbReference type="Pfam" id="PF00174"/>
    </source>
</evidence>
<evidence type="ECO:0000256" key="1">
    <source>
        <dbReference type="SAM" id="MobiDB-lite"/>
    </source>
</evidence>
<dbReference type="Pfam" id="PF00174">
    <property type="entry name" value="Oxidored_molyb"/>
    <property type="match status" value="1"/>
</dbReference>
<dbReference type="InterPro" id="IPR036374">
    <property type="entry name" value="OxRdtase_Mopterin-bd_sf"/>
</dbReference>
<dbReference type="RefSeq" id="WP_305996891.1">
    <property type="nucleotide sequence ID" value="NZ_JAVALS010000008.1"/>
</dbReference>
<dbReference type="Gene3D" id="3.90.420.10">
    <property type="entry name" value="Oxidoreductase, molybdopterin-binding domain"/>
    <property type="match status" value="1"/>
</dbReference>
<keyword evidence="2" id="KW-0472">Membrane</keyword>
<proteinExistence type="predicted"/>
<reference evidence="4 5" key="1">
    <citation type="submission" date="2023-08" db="EMBL/GenBank/DDBJ databases">
        <title>Arthrobacter horti sp. nov., isolated from forest soil.</title>
        <authorList>
            <person name="Park M."/>
        </authorList>
    </citation>
    <scope>NUCLEOTIDE SEQUENCE [LARGE SCALE GENOMIC DNA]</scope>
    <source>
        <strain evidence="4 5">YJM1</strain>
    </source>
</reference>
<feature type="transmembrane region" description="Helical" evidence="2">
    <location>
        <begin position="137"/>
        <end position="158"/>
    </location>
</feature>
<comment type="caution">
    <text evidence="4">The sequence shown here is derived from an EMBL/GenBank/DDBJ whole genome shotgun (WGS) entry which is preliminary data.</text>
</comment>
<keyword evidence="2" id="KW-0812">Transmembrane</keyword>
<feature type="transmembrane region" description="Helical" evidence="2">
    <location>
        <begin position="108"/>
        <end position="125"/>
    </location>
</feature>
<accession>A0ABT9IRZ3</accession>
<organism evidence="4 5">
    <name type="scientific">Arthrobacter horti</name>
    <dbReference type="NCBI Taxonomy" id="3068273"/>
    <lineage>
        <taxon>Bacteria</taxon>
        <taxon>Bacillati</taxon>
        <taxon>Actinomycetota</taxon>
        <taxon>Actinomycetes</taxon>
        <taxon>Micrococcales</taxon>
        <taxon>Micrococcaceae</taxon>
        <taxon>Arthrobacter</taxon>
    </lineage>
</organism>
<feature type="transmembrane region" description="Helical" evidence="2">
    <location>
        <begin position="21"/>
        <end position="45"/>
    </location>
</feature>
<keyword evidence="2" id="KW-1133">Transmembrane helix</keyword>
<evidence type="ECO:0000313" key="5">
    <source>
        <dbReference type="Proteomes" id="UP001232725"/>
    </source>
</evidence>
<feature type="compositionally biased region" description="Polar residues" evidence="1">
    <location>
        <begin position="506"/>
        <end position="531"/>
    </location>
</feature>
<dbReference type="SUPFAM" id="SSF81296">
    <property type="entry name" value="E set domains"/>
    <property type="match status" value="1"/>
</dbReference>
<dbReference type="EMBL" id="JAVALS010000008">
    <property type="protein sequence ID" value="MDP5227840.1"/>
    <property type="molecule type" value="Genomic_DNA"/>
</dbReference>
<dbReference type="PANTHER" id="PTHR19372">
    <property type="entry name" value="SULFITE REDUCTASE"/>
    <property type="match status" value="1"/>
</dbReference>
<dbReference type="Proteomes" id="UP001232725">
    <property type="component" value="Unassembled WGS sequence"/>
</dbReference>
<feature type="transmembrane region" description="Helical" evidence="2">
    <location>
        <begin position="179"/>
        <end position="200"/>
    </location>
</feature>
<feature type="region of interest" description="Disordered" evidence="1">
    <location>
        <begin position="503"/>
        <end position="531"/>
    </location>
</feature>
<dbReference type="SUPFAM" id="SSF56524">
    <property type="entry name" value="Oxidoreductase molybdopterin-binding domain"/>
    <property type="match status" value="1"/>
</dbReference>
<feature type="transmembrane region" description="Helical" evidence="2">
    <location>
        <begin position="81"/>
        <end position="101"/>
    </location>
</feature>
<evidence type="ECO:0000256" key="2">
    <source>
        <dbReference type="SAM" id="Phobius"/>
    </source>
</evidence>
<protein>
    <submittedName>
        <fullName evidence="4">Molybdopterin-dependent oxidoreductase</fullName>
    </submittedName>
</protein>
<feature type="domain" description="Oxidoreductase molybdopterin-binding" evidence="3">
    <location>
        <begin position="254"/>
        <end position="402"/>
    </location>
</feature>